<dbReference type="SUPFAM" id="SSF52058">
    <property type="entry name" value="L domain-like"/>
    <property type="match status" value="1"/>
</dbReference>
<evidence type="ECO:0000256" key="3">
    <source>
        <dbReference type="ARBA" id="ARBA00022527"/>
    </source>
</evidence>
<dbReference type="InterPro" id="IPR032675">
    <property type="entry name" value="LRR_dom_sf"/>
</dbReference>
<name>A0A2I0JDE1_PUNGR</name>
<evidence type="ECO:0000256" key="6">
    <source>
        <dbReference type="ARBA" id="ARBA00022692"/>
    </source>
</evidence>
<keyword evidence="11" id="KW-1133">Transmembrane helix</keyword>
<protein>
    <recommendedName>
        <fullName evidence="2">non-specific serine/threonine protein kinase</fullName>
        <ecNumber evidence="2">2.7.11.1</ecNumber>
    </recommendedName>
</protein>
<keyword evidence="10" id="KW-0067">ATP-binding</keyword>
<keyword evidence="6" id="KW-0812">Transmembrane</keyword>
<evidence type="ECO:0000256" key="15">
    <source>
        <dbReference type="ARBA" id="ARBA00047899"/>
    </source>
</evidence>
<keyword evidence="8" id="KW-0547">Nucleotide-binding</keyword>
<dbReference type="Pfam" id="PF11721">
    <property type="entry name" value="Malectin"/>
    <property type="match status" value="1"/>
</dbReference>
<evidence type="ECO:0000256" key="2">
    <source>
        <dbReference type="ARBA" id="ARBA00012513"/>
    </source>
</evidence>
<dbReference type="AlphaFoldDB" id="A0A2I0JDE1"/>
<evidence type="ECO:0000256" key="13">
    <source>
        <dbReference type="ARBA" id="ARBA00023170"/>
    </source>
</evidence>
<evidence type="ECO:0000313" key="20">
    <source>
        <dbReference type="Proteomes" id="UP000233551"/>
    </source>
</evidence>
<comment type="caution">
    <text evidence="19">The sequence shown here is derived from an EMBL/GenBank/DDBJ whole genome shotgun (WGS) entry which is preliminary data.</text>
</comment>
<evidence type="ECO:0000256" key="17">
    <source>
        <dbReference type="SAM" id="SignalP"/>
    </source>
</evidence>
<dbReference type="Pfam" id="PF00069">
    <property type="entry name" value="Pkinase"/>
    <property type="match status" value="1"/>
</dbReference>
<dbReference type="PROSITE" id="PS00108">
    <property type="entry name" value="PROTEIN_KINASE_ST"/>
    <property type="match status" value="1"/>
</dbReference>
<dbReference type="GO" id="GO:0004674">
    <property type="term" value="F:protein serine/threonine kinase activity"/>
    <property type="evidence" value="ECO:0007669"/>
    <property type="project" value="UniProtKB-KW"/>
</dbReference>
<dbReference type="EMBL" id="PGOL01001794">
    <property type="protein sequence ID" value="PKI54265.1"/>
    <property type="molecule type" value="Genomic_DNA"/>
</dbReference>
<dbReference type="Gene3D" id="2.60.120.430">
    <property type="entry name" value="Galactose-binding lectin"/>
    <property type="match status" value="1"/>
</dbReference>
<dbReference type="FunFam" id="2.60.120.430:FF:000004">
    <property type="entry name" value="Putative leucine-rich repeat receptor-like serine/threonine-protein kinase"/>
    <property type="match status" value="1"/>
</dbReference>
<dbReference type="InterPro" id="IPR008271">
    <property type="entry name" value="Ser/Thr_kinase_AS"/>
</dbReference>
<accession>A0A2I0JDE1</accession>
<gene>
    <name evidence="19" type="ORF">CRG98_025325</name>
</gene>
<evidence type="ECO:0000256" key="5">
    <source>
        <dbReference type="ARBA" id="ARBA00022679"/>
    </source>
</evidence>
<keyword evidence="12" id="KW-0472">Membrane</keyword>
<dbReference type="Gene3D" id="3.80.10.10">
    <property type="entry name" value="Ribonuclease Inhibitor"/>
    <property type="match status" value="1"/>
</dbReference>
<evidence type="ECO:0000256" key="11">
    <source>
        <dbReference type="ARBA" id="ARBA00022989"/>
    </source>
</evidence>
<keyword evidence="7 17" id="KW-0732">Signal</keyword>
<evidence type="ECO:0000313" key="19">
    <source>
        <dbReference type="EMBL" id="PKI54265.1"/>
    </source>
</evidence>
<dbReference type="PROSITE" id="PS50011">
    <property type="entry name" value="PROTEIN_KINASE_DOM"/>
    <property type="match status" value="1"/>
</dbReference>
<keyword evidence="4" id="KW-0597">Phosphoprotein</keyword>
<proteinExistence type="predicted"/>
<comment type="subcellular location">
    <subcellularLocation>
        <location evidence="1">Membrane</location>
        <topology evidence="1">Single-pass type I membrane protein</topology>
    </subcellularLocation>
</comment>
<evidence type="ECO:0000256" key="4">
    <source>
        <dbReference type="ARBA" id="ARBA00022553"/>
    </source>
</evidence>
<dbReference type="PANTHER" id="PTHR48006:SF81">
    <property type="entry name" value="PROTEIN KINASE DOMAIN-CONTAINING PROTEIN"/>
    <property type="match status" value="1"/>
</dbReference>
<reference evidence="19 20" key="1">
    <citation type="submission" date="2017-11" db="EMBL/GenBank/DDBJ databases">
        <title>De-novo sequencing of pomegranate (Punica granatum L.) genome.</title>
        <authorList>
            <person name="Akparov Z."/>
            <person name="Amiraslanov A."/>
            <person name="Hajiyeva S."/>
            <person name="Abbasov M."/>
            <person name="Kaur K."/>
            <person name="Hamwieh A."/>
            <person name="Solovyev V."/>
            <person name="Salamov A."/>
            <person name="Braich B."/>
            <person name="Kosarev P."/>
            <person name="Mahmoud A."/>
            <person name="Hajiyev E."/>
            <person name="Babayeva S."/>
            <person name="Izzatullayeva V."/>
            <person name="Mammadov A."/>
            <person name="Mammadov A."/>
            <person name="Sharifova S."/>
            <person name="Ojaghi J."/>
            <person name="Eynullazada K."/>
            <person name="Bayramov B."/>
            <person name="Abdulazimova A."/>
            <person name="Shahmuradov I."/>
        </authorList>
    </citation>
    <scope>NUCLEOTIDE SEQUENCE [LARGE SCALE GENOMIC DNA]</scope>
    <source>
        <strain evidence="20">cv. AG2017</strain>
        <tissue evidence="19">Leaf</tissue>
    </source>
</reference>
<evidence type="ECO:0000256" key="8">
    <source>
        <dbReference type="ARBA" id="ARBA00022741"/>
    </source>
</evidence>
<dbReference type="InterPro" id="IPR021720">
    <property type="entry name" value="Malectin_dom"/>
</dbReference>
<dbReference type="GO" id="GO:0016020">
    <property type="term" value="C:membrane"/>
    <property type="evidence" value="ECO:0007669"/>
    <property type="project" value="UniProtKB-SubCell"/>
</dbReference>
<keyword evidence="3" id="KW-0723">Serine/threonine-protein kinase</keyword>
<comment type="catalytic activity">
    <reaction evidence="15">
        <text>L-threonyl-[protein] + ATP = O-phospho-L-threonyl-[protein] + ADP + H(+)</text>
        <dbReference type="Rhea" id="RHEA:46608"/>
        <dbReference type="Rhea" id="RHEA-COMP:11060"/>
        <dbReference type="Rhea" id="RHEA-COMP:11605"/>
        <dbReference type="ChEBI" id="CHEBI:15378"/>
        <dbReference type="ChEBI" id="CHEBI:30013"/>
        <dbReference type="ChEBI" id="CHEBI:30616"/>
        <dbReference type="ChEBI" id="CHEBI:61977"/>
        <dbReference type="ChEBI" id="CHEBI:456216"/>
        <dbReference type="EC" id="2.7.11.1"/>
    </reaction>
</comment>
<dbReference type="FunFam" id="1.10.510.10:FF:001023">
    <property type="entry name" value="Os07g0541700 protein"/>
    <property type="match status" value="1"/>
</dbReference>
<keyword evidence="20" id="KW-1185">Reference proteome</keyword>
<dbReference type="SUPFAM" id="SSF56112">
    <property type="entry name" value="Protein kinase-like (PK-like)"/>
    <property type="match status" value="1"/>
</dbReference>
<evidence type="ECO:0000256" key="7">
    <source>
        <dbReference type="ARBA" id="ARBA00022729"/>
    </source>
</evidence>
<keyword evidence="5" id="KW-0808">Transferase</keyword>
<feature type="signal peptide" evidence="17">
    <location>
        <begin position="1"/>
        <end position="23"/>
    </location>
</feature>
<keyword evidence="13" id="KW-0675">Receptor</keyword>
<evidence type="ECO:0000256" key="1">
    <source>
        <dbReference type="ARBA" id="ARBA00004479"/>
    </source>
</evidence>
<dbReference type="Gene3D" id="1.10.510.10">
    <property type="entry name" value="Transferase(Phosphotransferase) domain 1"/>
    <property type="match status" value="1"/>
</dbReference>
<dbReference type="InterPro" id="IPR051824">
    <property type="entry name" value="LRR_Rcpt-Like_S/T_Kinase"/>
</dbReference>
<evidence type="ECO:0000256" key="16">
    <source>
        <dbReference type="ARBA" id="ARBA00048679"/>
    </source>
</evidence>
<evidence type="ECO:0000256" key="12">
    <source>
        <dbReference type="ARBA" id="ARBA00023136"/>
    </source>
</evidence>
<feature type="chain" id="PRO_5014152825" description="non-specific serine/threonine protein kinase" evidence="17">
    <location>
        <begin position="24"/>
        <end position="579"/>
    </location>
</feature>
<evidence type="ECO:0000256" key="10">
    <source>
        <dbReference type="ARBA" id="ARBA00022840"/>
    </source>
</evidence>
<dbReference type="InterPro" id="IPR011009">
    <property type="entry name" value="Kinase-like_dom_sf"/>
</dbReference>
<keyword evidence="9" id="KW-0418">Kinase</keyword>
<feature type="domain" description="Protein kinase" evidence="18">
    <location>
        <begin position="297"/>
        <end position="579"/>
    </location>
</feature>
<dbReference type="STRING" id="22663.A0A2I0JDE1"/>
<evidence type="ECO:0000256" key="9">
    <source>
        <dbReference type="ARBA" id="ARBA00022777"/>
    </source>
</evidence>
<organism evidence="19 20">
    <name type="scientific">Punica granatum</name>
    <name type="common">Pomegranate</name>
    <dbReference type="NCBI Taxonomy" id="22663"/>
    <lineage>
        <taxon>Eukaryota</taxon>
        <taxon>Viridiplantae</taxon>
        <taxon>Streptophyta</taxon>
        <taxon>Embryophyta</taxon>
        <taxon>Tracheophyta</taxon>
        <taxon>Spermatophyta</taxon>
        <taxon>Magnoliopsida</taxon>
        <taxon>eudicotyledons</taxon>
        <taxon>Gunneridae</taxon>
        <taxon>Pentapetalae</taxon>
        <taxon>rosids</taxon>
        <taxon>malvids</taxon>
        <taxon>Myrtales</taxon>
        <taxon>Lythraceae</taxon>
        <taxon>Punica</taxon>
    </lineage>
</organism>
<dbReference type="EC" id="2.7.11.1" evidence="2"/>
<evidence type="ECO:0000259" key="18">
    <source>
        <dbReference type="PROSITE" id="PS50011"/>
    </source>
</evidence>
<dbReference type="InterPro" id="IPR000719">
    <property type="entry name" value="Prot_kinase_dom"/>
</dbReference>
<dbReference type="Proteomes" id="UP000233551">
    <property type="component" value="Unassembled WGS sequence"/>
</dbReference>
<evidence type="ECO:0000256" key="14">
    <source>
        <dbReference type="ARBA" id="ARBA00023180"/>
    </source>
</evidence>
<sequence length="579" mass="64187">MPRNRLKLIVSALICFAAFAVEAAQLPDDEVQALKDIATALKKRSWDLSLDPCNRTAPWVVSASDDAVTCDCTFSNNTVCHVTSIPGPPENIIRDHSTAQAQFIDFGLAYFVLLDGPLGYGPEGQSLQGTLPPDFVRLPYLQNLDLTRNYLDGTIPSEWSSMANFLTREQIEWLVPQRDREHIHPPELSVSGKGLSGADSFWYWSFRKLNRLISNWKPTYGPSTLLDYEFWDGQEKAQSIWCLSAINCPTASNRGLYNLGINCGGSAVSIGSTSYNNDGVDGGPAYYKLGEGYWAYSSTGHFMDNGTIAEIYTVTNTSTLLTETPQLYMAALGSPVSLTYYSFCLMNGTYNVSLHFAEIVFTADRNYGSLRRRYFDIFIQGKLELKDFNIEDAVGGVGKPIGKNFTTTVTGSTLEIRLQWAGRGTTAIPYKGVYGPLISAITAENTGPEEHQLKLDWRTRHRICVGIARGLAFLHKESRLKVLHQDIKATNILLDKNLNPKISDFGLAKLDDEDGTHISTRIAGTHGHMAPEYAMHGYLTEKAEVYSFGIVALEIVSGRSNTSHKLKGECLYLLSWVME</sequence>
<comment type="catalytic activity">
    <reaction evidence="16">
        <text>L-seryl-[protein] + ATP = O-phospho-L-seryl-[protein] + ADP + H(+)</text>
        <dbReference type="Rhea" id="RHEA:17989"/>
        <dbReference type="Rhea" id="RHEA-COMP:9863"/>
        <dbReference type="Rhea" id="RHEA-COMP:11604"/>
        <dbReference type="ChEBI" id="CHEBI:15378"/>
        <dbReference type="ChEBI" id="CHEBI:29999"/>
        <dbReference type="ChEBI" id="CHEBI:30616"/>
        <dbReference type="ChEBI" id="CHEBI:83421"/>
        <dbReference type="ChEBI" id="CHEBI:456216"/>
        <dbReference type="EC" id="2.7.11.1"/>
    </reaction>
</comment>
<keyword evidence="14" id="KW-0325">Glycoprotein</keyword>
<dbReference type="PANTHER" id="PTHR48006">
    <property type="entry name" value="LEUCINE-RICH REPEAT-CONTAINING PROTEIN DDB_G0281931-RELATED"/>
    <property type="match status" value="1"/>
</dbReference>
<dbReference type="GO" id="GO:0005524">
    <property type="term" value="F:ATP binding"/>
    <property type="evidence" value="ECO:0007669"/>
    <property type="project" value="UniProtKB-KW"/>
</dbReference>
<dbReference type="SMART" id="SM00220">
    <property type="entry name" value="S_TKc"/>
    <property type="match status" value="1"/>
</dbReference>